<feature type="region of interest" description="Disordered" evidence="5">
    <location>
        <begin position="26"/>
        <end position="50"/>
    </location>
</feature>
<feature type="region of interest" description="Disordered" evidence="5">
    <location>
        <begin position="204"/>
        <end position="254"/>
    </location>
</feature>
<protein>
    <recommendedName>
        <fullName evidence="9">Myeloid leukemia factor</fullName>
    </recommendedName>
</protein>
<feature type="compositionally biased region" description="Low complexity" evidence="5">
    <location>
        <begin position="35"/>
        <end position="48"/>
    </location>
</feature>
<evidence type="ECO:0000256" key="4">
    <source>
        <dbReference type="ARBA" id="ARBA00022553"/>
    </source>
</evidence>
<dbReference type="Proteomes" id="UP000663828">
    <property type="component" value="Unassembled WGS sequence"/>
</dbReference>
<dbReference type="EMBL" id="CAJNOJ010000039">
    <property type="protein sequence ID" value="CAF0925301.1"/>
    <property type="molecule type" value="Genomic_DNA"/>
</dbReference>
<proteinExistence type="inferred from homology"/>
<gene>
    <name evidence="6" type="ORF">EDS130_LOCUS10991</name>
    <name evidence="7" type="ORF">XAT740_LOCUS9874</name>
</gene>
<dbReference type="EMBL" id="CAJNOR010000515">
    <property type="protein sequence ID" value="CAF0936506.1"/>
    <property type="molecule type" value="Genomic_DNA"/>
</dbReference>
<evidence type="ECO:0000313" key="8">
    <source>
        <dbReference type="Proteomes" id="UP000663828"/>
    </source>
</evidence>
<organism evidence="7 8">
    <name type="scientific">Adineta ricciae</name>
    <name type="common">Rotifer</name>
    <dbReference type="NCBI Taxonomy" id="249248"/>
    <lineage>
        <taxon>Eukaryota</taxon>
        <taxon>Metazoa</taxon>
        <taxon>Spiralia</taxon>
        <taxon>Gnathifera</taxon>
        <taxon>Rotifera</taxon>
        <taxon>Eurotatoria</taxon>
        <taxon>Bdelloidea</taxon>
        <taxon>Adinetida</taxon>
        <taxon>Adinetidae</taxon>
        <taxon>Adineta</taxon>
    </lineage>
</organism>
<dbReference type="GO" id="GO:0005737">
    <property type="term" value="C:cytoplasm"/>
    <property type="evidence" value="ECO:0007669"/>
    <property type="project" value="UniProtKB-SubCell"/>
</dbReference>
<comment type="similarity">
    <text evidence="2">Belongs to the MLF family.</text>
</comment>
<accession>A0A814C7X4</accession>
<dbReference type="PANTHER" id="PTHR13105">
    <property type="entry name" value="MYELOID LEUKEMIA FACTOR"/>
    <property type="match status" value="1"/>
</dbReference>
<dbReference type="Proteomes" id="UP000663852">
    <property type="component" value="Unassembled WGS sequence"/>
</dbReference>
<dbReference type="OrthoDB" id="8707547at2759"/>
<sequence>MNTCAAFDNDPFFSDVTQLPEFSLTPRAKNDNRNQKPGQNPPNNSNQNLDLFGDTFAFMESLMNTVGQNMNQIQAAMANKNLVKPQGQQVSFSTSAVTRTKKENGGKPRVIQATCDQFRGPDGLERTRKAVRDTGRGIEKAEISHRLGQRGHKITKERDPKSGKLLENREVEHVDDENQFEREWLSRAEQTGLKTIRENGFNSHADKFLTRPPVIESPPPQCSQTIRASTESTPAPRKTSSPRKPSQFKEPKKK</sequence>
<dbReference type="Pfam" id="PF10248">
    <property type="entry name" value="Mlf1IP"/>
    <property type="match status" value="1"/>
</dbReference>
<evidence type="ECO:0008006" key="9">
    <source>
        <dbReference type="Google" id="ProtNLM"/>
    </source>
</evidence>
<keyword evidence="3" id="KW-0963">Cytoplasm</keyword>
<evidence type="ECO:0000256" key="3">
    <source>
        <dbReference type="ARBA" id="ARBA00022490"/>
    </source>
</evidence>
<evidence type="ECO:0000313" key="7">
    <source>
        <dbReference type="EMBL" id="CAF0936506.1"/>
    </source>
</evidence>
<keyword evidence="8" id="KW-1185">Reference proteome</keyword>
<comment type="caution">
    <text evidence="7">The sequence shown here is derived from an EMBL/GenBank/DDBJ whole genome shotgun (WGS) entry which is preliminary data.</text>
</comment>
<name>A0A814C7X4_ADIRI</name>
<dbReference type="InterPro" id="IPR019376">
    <property type="entry name" value="Myeloid_leukemia_factor"/>
</dbReference>
<evidence type="ECO:0000256" key="5">
    <source>
        <dbReference type="SAM" id="MobiDB-lite"/>
    </source>
</evidence>
<evidence type="ECO:0000313" key="6">
    <source>
        <dbReference type="EMBL" id="CAF0925301.1"/>
    </source>
</evidence>
<keyword evidence="4" id="KW-0597">Phosphoprotein</keyword>
<comment type="subcellular location">
    <subcellularLocation>
        <location evidence="1">Cytoplasm</location>
    </subcellularLocation>
</comment>
<reference evidence="7" key="1">
    <citation type="submission" date="2021-02" db="EMBL/GenBank/DDBJ databases">
        <authorList>
            <person name="Nowell W R."/>
        </authorList>
    </citation>
    <scope>NUCLEOTIDE SEQUENCE</scope>
</reference>
<feature type="compositionally biased region" description="Polar residues" evidence="5">
    <location>
        <begin position="222"/>
        <end position="244"/>
    </location>
</feature>
<evidence type="ECO:0000256" key="1">
    <source>
        <dbReference type="ARBA" id="ARBA00004496"/>
    </source>
</evidence>
<dbReference type="AlphaFoldDB" id="A0A814C7X4"/>
<evidence type="ECO:0000256" key="2">
    <source>
        <dbReference type="ARBA" id="ARBA00008332"/>
    </source>
</evidence>